<dbReference type="EMBL" id="BTSX01000003">
    <property type="protein sequence ID" value="GMS87945.1"/>
    <property type="molecule type" value="Genomic_DNA"/>
</dbReference>
<gene>
    <name evidence="2" type="ORF">PENTCL1PPCAC_10120</name>
</gene>
<sequence>STMDPATKDHKAMYRLIIEQLYYDGHKQLAIDVSNSLVMKPLPPPSDNLFRLVSAARQNADNTDEEEKEADMQMSLNPVISPIDNLTTDGEYEGYFPILSLSKHPLDLVFSFLSIEDRLALAGVNNALNIIESESKYFVKELIILEMPFIGAPLLVPTQNVLGAINIRLFYSRTKRIRLTSFEESHIMHQSEISKSK</sequence>
<evidence type="ECO:0000313" key="2">
    <source>
        <dbReference type="EMBL" id="GMS87945.1"/>
    </source>
</evidence>
<dbReference type="Proteomes" id="UP001432027">
    <property type="component" value="Unassembled WGS sequence"/>
</dbReference>
<dbReference type="InterPro" id="IPR032028">
    <property type="entry name" value="CSTF1_dimer"/>
</dbReference>
<protein>
    <recommendedName>
        <fullName evidence="1">Cleavage stimulation factor subunit 1 dimerisation domain-containing protein</fullName>
    </recommendedName>
</protein>
<dbReference type="InterPro" id="IPR038184">
    <property type="entry name" value="CSTF1_dimer_sf"/>
</dbReference>
<keyword evidence="3" id="KW-1185">Reference proteome</keyword>
<feature type="non-terminal residue" evidence="2">
    <location>
        <position position="1"/>
    </location>
</feature>
<dbReference type="AlphaFoldDB" id="A0AAV5T6J6"/>
<evidence type="ECO:0000313" key="3">
    <source>
        <dbReference type="Proteomes" id="UP001432027"/>
    </source>
</evidence>
<evidence type="ECO:0000259" key="1">
    <source>
        <dbReference type="Pfam" id="PF16699"/>
    </source>
</evidence>
<comment type="caution">
    <text evidence="2">The sequence shown here is derived from an EMBL/GenBank/DDBJ whole genome shotgun (WGS) entry which is preliminary data.</text>
</comment>
<reference evidence="2" key="1">
    <citation type="submission" date="2023-10" db="EMBL/GenBank/DDBJ databases">
        <title>Genome assembly of Pristionchus species.</title>
        <authorList>
            <person name="Yoshida K."/>
            <person name="Sommer R.J."/>
        </authorList>
    </citation>
    <scope>NUCLEOTIDE SEQUENCE</scope>
    <source>
        <strain evidence="2">RS0144</strain>
    </source>
</reference>
<dbReference type="Pfam" id="PF16699">
    <property type="entry name" value="CSTF1_dimer"/>
    <property type="match status" value="1"/>
</dbReference>
<proteinExistence type="predicted"/>
<accession>A0AAV5T6J6</accession>
<name>A0AAV5T6J6_9BILA</name>
<organism evidence="2 3">
    <name type="scientific">Pristionchus entomophagus</name>
    <dbReference type="NCBI Taxonomy" id="358040"/>
    <lineage>
        <taxon>Eukaryota</taxon>
        <taxon>Metazoa</taxon>
        <taxon>Ecdysozoa</taxon>
        <taxon>Nematoda</taxon>
        <taxon>Chromadorea</taxon>
        <taxon>Rhabditida</taxon>
        <taxon>Rhabditina</taxon>
        <taxon>Diplogasteromorpha</taxon>
        <taxon>Diplogasteroidea</taxon>
        <taxon>Neodiplogasteridae</taxon>
        <taxon>Pristionchus</taxon>
    </lineage>
</organism>
<feature type="non-terminal residue" evidence="2">
    <location>
        <position position="197"/>
    </location>
</feature>
<feature type="domain" description="Cleavage stimulation factor subunit 1 dimerisation" evidence="1">
    <location>
        <begin position="8"/>
        <end position="59"/>
    </location>
</feature>
<dbReference type="Gene3D" id="1.20.960.50">
    <property type="entry name" value="Cleavage stimulation factor subunit 1, dimerisation domain"/>
    <property type="match status" value="1"/>
</dbReference>